<dbReference type="AlphaFoldDB" id="A0AAV9ZMB4"/>
<gene>
    <name evidence="1" type="ORF">R3P38DRAFT_2805748</name>
</gene>
<sequence>MVASEQARINRRREQSMIAQQAYRNRKNQNSTFHEEEAASHTHKEGFSLYARAALLRARVAELGRSLQRSRPDNSLLRTRKGFRSVMRELAVVESAIKDFEKGFTILNPVALASVLERTPTEIIVEIFRWTLSSELRGFSRLVSESQVLTAPWRLAHICREWRNAALGDPWLWSHIRIDACEPFIDFRSAYPMEALESQIQLSTSTPLQVDLRVDESTADIDHCVALFSAIAEHSDRWTHLTLLWGGNASILRGLSGVKGRLGSLSHLSLDYGHRTGPGVWPQELSDIFSIAPRLRKVETAHPDLFTHSSSVSVIWTSITHLELYAYPDLLLQVLKNVPNIAVFGFKEVFHTGAHYTLTFTAIVTLPHLARLACLGHSSHILQHLAAPKLEDLIIMSCPCDLHIPEFLKLSECHLQNLKLGLYRNSADAFGRLLGCVPTLIHLDVIWDGFGITAERLPKNVLRVIHRSSGFCLRLASLWVARPDDYLKKQVMEFETSLCEVIESRWNMPANDRSLRSIRIPSIIHSLDVRERFETMKMAGLIINDQGEPVPRISEEEYAEYVA</sequence>
<evidence type="ECO:0000313" key="1">
    <source>
        <dbReference type="EMBL" id="KAK6987551.1"/>
    </source>
</evidence>
<accession>A0AAV9ZMB4</accession>
<keyword evidence="2" id="KW-1185">Reference proteome</keyword>
<dbReference type="InterPro" id="IPR032675">
    <property type="entry name" value="LRR_dom_sf"/>
</dbReference>
<reference evidence="1 2" key="1">
    <citation type="journal article" date="2024" name="J Genomics">
        <title>Draft genome sequencing and assembly of Favolaschia claudopus CIRM-BRFM 2984 isolated from oak limbs.</title>
        <authorList>
            <person name="Navarro D."/>
            <person name="Drula E."/>
            <person name="Chaduli D."/>
            <person name="Cazenave R."/>
            <person name="Ahrendt S."/>
            <person name="Wang J."/>
            <person name="Lipzen A."/>
            <person name="Daum C."/>
            <person name="Barry K."/>
            <person name="Grigoriev I.V."/>
            <person name="Favel A."/>
            <person name="Rosso M.N."/>
            <person name="Martin F."/>
        </authorList>
    </citation>
    <scope>NUCLEOTIDE SEQUENCE [LARGE SCALE GENOMIC DNA]</scope>
    <source>
        <strain evidence="1 2">CIRM-BRFM 2984</strain>
    </source>
</reference>
<evidence type="ECO:0008006" key="3">
    <source>
        <dbReference type="Google" id="ProtNLM"/>
    </source>
</evidence>
<protein>
    <recommendedName>
        <fullName evidence="3">F-box domain-containing protein</fullName>
    </recommendedName>
</protein>
<dbReference type="Gene3D" id="3.80.10.10">
    <property type="entry name" value="Ribonuclease Inhibitor"/>
    <property type="match status" value="1"/>
</dbReference>
<name>A0AAV9ZMB4_9AGAR</name>
<comment type="caution">
    <text evidence="1">The sequence shown here is derived from an EMBL/GenBank/DDBJ whole genome shotgun (WGS) entry which is preliminary data.</text>
</comment>
<dbReference type="Proteomes" id="UP001362999">
    <property type="component" value="Unassembled WGS sequence"/>
</dbReference>
<proteinExistence type="predicted"/>
<dbReference type="EMBL" id="JAWWNJ010000131">
    <property type="protein sequence ID" value="KAK6987551.1"/>
    <property type="molecule type" value="Genomic_DNA"/>
</dbReference>
<organism evidence="1 2">
    <name type="scientific">Favolaschia claudopus</name>
    <dbReference type="NCBI Taxonomy" id="2862362"/>
    <lineage>
        <taxon>Eukaryota</taxon>
        <taxon>Fungi</taxon>
        <taxon>Dikarya</taxon>
        <taxon>Basidiomycota</taxon>
        <taxon>Agaricomycotina</taxon>
        <taxon>Agaricomycetes</taxon>
        <taxon>Agaricomycetidae</taxon>
        <taxon>Agaricales</taxon>
        <taxon>Marasmiineae</taxon>
        <taxon>Mycenaceae</taxon>
        <taxon>Favolaschia</taxon>
    </lineage>
</organism>
<evidence type="ECO:0000313" key="2">
    <source>
        <dbReference type="Proteomes" id="UP001362999"/>
    </source>
</evidence>